<dbReference type="CDD" id="cd01425">
    <property type="entry name" value="RPS2"/>
    <property type="match status" value="1"/>
</dbReference>
<dbReference type="AlphaFoldDB" id="A0AAN7IV19"/>
<gene>
    <name evidence="4" type="ORF">RGQ29_020876</name>
</gene>
<dbReference type="InterPro" id="IPR005706">
    <property type="entry name" value="Ribosomal_uS2_bac/mit/plastid"/>
</dbReference>
<dbReference type="NCBIfam" id="TIGR01011">
    <property type="entry name" value="rpsB_bact"/>
    <property type="match status" value="1"/>
</dbReference>
<dbReference type="GO" id="GO:0005763">
    <property type="term" value="C:mitochondrial small ribosomal subunit"/>
    <property type="evidence" value="ECO:0007669"/>
    <property type="project" value="TreeGrafter"/>
</dbReference>
<evidence type="ECO:0000256" key="2">
    <source>
        <dbReference type="ARBA" id="ARBA00035155"/>
    </source>
</evidence>
<name>A0AAN7IV19_QUERU</name>
<dbReference type="GO" id="GO:0003735">
    <property type="term" value="F:structural constituent of ribosome"/>
    <property type="evidence" value="ECO:0007669"/>
    <property type="project" value="InterPro"/>
</dbReference>
<dbReference type="InterPro" id="IPR023591">
    <property type="entry name" value="Ribosomal_uS2_flav_dom_sf"/>
</dbReference>
<sequence>MTRRYWNIHLEEMMEIGVHFGHGTSKWNPRMEPYISSKCKGIHIIYLITTAHFLSEACDLVFDTTSRGKQFLIVGTKNKAADLVAWAAIRARCHYVNKKWLGGMLTNWYTIETILHKFRDLRIEKKMGRLNRLSKRDSTMLKRLSHLQTYLEYMALQECVIWGIPTICLIDTNCDPNLANILIPANDDVIASIRLILNKLVFAICEGHSSYIQNP</sequence>
<dbReference type="HAMAP" id="MF_00291_B">
    <property type="entry name" value="Ribosomal_uS2_B"/>
    <property type="match status" value="1"/>
</dbReference>
<evidence type="ECO:0000256" key="3">
    <source>
        <dbReference type="ARBA" id="ARBA00035546"/>
    </source>
</evidence>
<comment type="similarity">
    <text evidence="1">Belongs to the universal ribosomal protein uS2 family.</text>
</comment>
<dbReference type="PANTHER" id="PTHR12534">
    <property type="entry name" value="30S RIBOSOMAL PROTEIN S2 PROKARYOTIC AND ORGANELLAR"/>
    <property type="match status" value="1"/>
</dbReference>
<dbReference type="InterPro" id="IPR001865">
    <property type="entry name" value="Ribosomal_uS2"/>
</dbReference>
<evidence type="ECO:0000313" key="4">
    <source>
        <dbReference type="EMBL" id="KAK4590499.1"/>
    </source>
</evidence>
<protein>
    <recommendedName>
        <fullName evidence="2">Small ribosomal subunit protein uS2c</fullName>
    </recommendedName>
    <alternativeName>
        <fullName evidence="3">30S ribosomal protein S2, chloroplastic</fullName>
    </alternativeName>
</protein>
<evidence type="ECO:0000256" key="1">
    <source>
        <dbReference type="ARBA" id="ARBA00006242"/>
    </source>
</evidence>
<comment type="caution">
    <text evidence="4">The sequence shown here is derived from an EMBL/GenBank/DDBJ whole genome shotgun (WGS) entry which is preliminary data.</text>
</comment>
<dbReference type="Pfam" id="PF00318">
    <property type="entry name" value="Ribosomal_S2"/>
    <property type="match status" value="2"/>
</dbReference>
<accession>A0AAN7IV19</accession>
<dbReference type="SUPFAM" id="SSF52313">
    <property type="entry name" value="Ribosomal protein S2"/>
    <property type="match status" value="1"/>
</dbReference>
<dbReference type="PRINTS" id="PR00395">
    <property type="entry name" value="RIBOSOMALS2"/>
</dbReference>
<organism evidence="4 5">
    <name type="scientific">Quercus rubra</name>
    <name type="common">Northern red oak</name>
    <name type="synonym">Quercus borealis</name>
    <dbReference type="NCBI Taxonomy" id="3512"/>
    <lineage>
        <taxon>Eukaryota</taxon>
        <taxon>Viridiplantae</taxon>
        <taxon>Streptophyta</taxon>
        <taxon>Embryophyta</taxon>
        <taxon>Tracheophyta</taxon>
        <taxon>Spermatophyta</taxon>
        <taxon>Magnoliopsida</taxon>
        <taxon>eudicotyledons</taxon>
        <taxon>Gunneridae</taxon>
        <taxon>Pentapetalae</taxon>
        <taxon>rosids</taxon>
        <taxon>fabids</taxon>
        <taxon>Fagales</taxon>
        <taxon>Fagaceae</taxon>
        <taxon>Quercus</taxon>
    </lineage>
</organism>
<dbReference type="EMBL" id="JAXUIC010000005">
    <property type="protein sequence ID" value="KAK4590499.1"/>
    <property type="molecule type" value="Genomic_DNA"/>
</dbReference>
<keyword evidence="5" id="KW-1185">Reference proteome</keyword>
<dbReference type="GO" id="GO:0006412">
    <property type="term" value="P:translation"/>
    <property type="evidence" value="ECO:0007669"/>
    <property type="project" value="InterPro"/>
</dbReference>
<dbReference type="Proteomes" id="UP001324115">
    <property type="component" value="Unassembled WGS sequence"/>
</dbReference>
<reference evidence="4 5" key="1">
    <citation type="journal article" date="2023" name="G3 (Bethesda)">
        <title>A haplotype-resolved chromosome-scale genome for Quercus rubra L. provides insights into the genetics of adaptive traits for red oak species.</title>
        <authorList>
            <person name="Kapoor B."/>
            <person name="Jenkins J."/>
            <person name="Schmutz J."/>
            <person name="Zhebentyayeva T."/>
            <person name="Kuelheim C."/>
            <person name="Coggeshall M."/>
            <person name="Heim C."/>
            <person name="Lasky J.R."/>
            <person name="Leites L."/>
            <person name="Islam-Faridi N."/>
            <person name="Romero-Severson J."/>
            <person name="DeLeo V.L."/>
            <person name="Lucas S.M."/>
            <person name="Lazic D."/>
            <person name="Gailing O."/>
            <person name="Carlson J."/>
            <person name="Staton M."/>
        </authorList>
    </citation>
    <scope>NUCLEOTIDE SEQUENCE [LARGE SCALE GENOMIC DNA]</scope>
    <source>
        <strain evidence="4">Pseudo-F2</strain>
    </source>
</reference>
<dbReference type="Gene3D" id="3.40.50.10490">
    <property type="entry name" value="Glucose-6-phosphate isomerase like protein, domain 1"/>
    <property type="match status" value="1"/>
</dbReference>
<dbReference type="PANTHER" id="PTHR12534:SF0">
    <property type="entry name" value="SMALL RIBOSOMAL SUBUNIT PROTEIN US2M"/>
    <property type="match status" value="1"/>
</dbReference>
<proteinExistence type="inferred from homology"/>
<evidence type="ECO:0000313" key="5">
    <source>
        <dbReference type="Proteomes" id="UP001324115"/>
    </source>
</evidence>